<keyword evidence="3 4" id="KW-0067">ATP-binding</keyword>
<dbReference type="EC" id="2.5.1.17" evidence="4"/>
<evidence type="ECO:0000313" key="6">
    <source>
        <dbReference type="EMBL" id="ROH86464.1"/>
    </source>
</evidence>
<keyword evidence="2 4" id="KW-0547">Nucleotide-binding</keyword>
<dbReference type="GO" id="GO:0005524">
    <property type="term" value="F:ATP binding"/>
    <property type="evidence" value="ECO:0007669"/>
    <property type="project" value="UniProtKB-UniRule"/>
</dbReference>
<dbReference type="AlphaFoldDB" id="A0A3N0V1N7"/>
<keyword evidence="4" id="KW-0169">Cobalamin biosynthesis</keyword>
<dbReference type="Proteomes" id="UP000282106">
    <property type="component" value="Unassembled WGS sequence"/>
</dbReference>
<dbReference type="Gene3D" id="1.20.1200.10">
    <property type="entry name" value="Cobalamin adenosyltransferase-like"/>
    <property type="match status" value="1"/>
</dbReference>
<sequence>MGHRLSKIVTRTGDAGETGLATGERIAKTHARVDAMGHVDELNCCLGLLLAVELPEPVRAALAPCQHELFNLGGELSMPPAQLITEAHVLRLDQCLSDLNESLPPLKEFVLPGGGEAAARAHLARAVARRVERALWVLNAQEPVNLHGLHYANRLSDLLFVCCRVLARGEAGEVSWKRG</sequence>
<dbReference type="SUPFAM" id="SSF89028">
    <property type="entry name" value="Cobalamin adenosyltransferase-like"/>
    <property type="match status" value="1"/>
</dbReference>
<dbReference type="InterPro" id="IPR036451">
    <property type="entry name" value="CblAdoTrfase-like_sf"/>
</dbReference>
<organism evidence="6 7">
    <name type="scientific">Stagnimonas aquatica</name>
    <dbReference type="NCBI Taxonomy" id="2689987"/>
    <lineage>
        <taxon>Bacteria</taxon>
        <taxon>Pseudomonadati</taxon>
        <taxon>Pseudomonadota</taxon>
        <taxon>Gammaproteobacteria</taxon>
        <taxon>Nevskiales</taxon>
        <taxon>Nevskiaceae</taxon>
        <taxon>Stagnimonas</taxon>
    </lineage>
</organism>
<gene>
    <name evidence="6" type="ORF">ED208_15625</name>
</gene>
<dbReference type="PANTHER" id="PTHR12213:SF0">
    <property type="entry name" value="CORRINOID ADENOSYLTRANSFERASE MMAB"/>
    <property type="match status" value="1"/>
</dbReference>
<comment type="catalytic activity">
    <reaction evidence="4">
        <text>2 cob(II)yrinate a,c diamide + reduced [electron-transfer flavoprotein] + 2 ATP = 2 adenosylcob(III)yrinate a,c-diamide + 2 triphosphate + oxidized [electron-transfer flavoprotein] + 3 H(+)</text>
        <dbReference type="Rhea" id="RHEA:11528"/>
        <dbReference type="Rhea" id="RHEA-COMP:10685"/>
        <dbReference type="Rhea" id="RHEA-COMP:10686"/>
        <dbReference type="ChEBI" id="CHEBI:15378"/>
        <dbReference type="ChEBI" id="CHEBI:18036"/>
        <dbReference type="ChEBI" id="CHEBI:30616"/>
        <dbReference type="ChEBI" id="CHEBI:57692"/>
        <dbReference type="ChEBI" id="CHEBI:58307"/>
        <dbReference type="ChEBI" id="CHEBI:58503"/>
        <dbReference type="ChEBI" id="CHEBI:58537"/>
        <dbReference type="EC" id="2.5.1.17"/>
    </reaction>
</comment>
<keyword evidence="7" id="KW-1185">Reference proteome</keyword>
<evidence type="ECO:0000259" key="5">
    <source>
        <dbReference type="Pfam" id="PF01923"/>
    </source>
</evidence>
<evidence type="ECO:0000256" key="3">
    <source>
        <dbReference type="ARBA" id="ARBA00022840"/>
    </source>
</evidence>
<dbReference type="EMBL" id="RJVO01000009">
    <property type="protein sequence ID" value="ROH86464.1"/>
    <property type="molecule type" value="Genomic_DNA"/>
</dbReference>
<feature type="domain" description="Cobalamin adenosyltransferase-like" evidence="5">
    <location>
        <begin position="8"/>
        <end position="165"/>
    </location>
</feature>
<dbReference type="InterPro" id="IPR029499">
    <property type="entry name" value="PduO-typ"/>
</dbReference>
<keyword evidence="1 4" id="KW-0808">Transferase</keyword>
<protein>
    <recommendedName>
        <fullName evidence="4">Corrinoid adenosyltransferase</fullName>
        <ecNumber evidence="4">2.5.1.17</ecNumber>
    </recommendedName>
    <alternativeName>
        <fullName evidence="4">Cob(II)alamin adenosyltransferase</fullName>
    </alternativeName>
    <alternativeName>
        <fullName evidence="4">Cob(II)yrinic acid a,c-diamide adenosyltransferase</fullName>
    </alternativeName>
    <alternativeName>
        <fullName evidence="4">Cobinamide/cobalamin adenosyltransferase</fullName>
    </alternativeName>
</protein>
<dbReference type="GO" id="GO:0009236">
    <property type="term" value="P:cobalamin biosynthetic process"/>
    <property type="evidence" value="ECO:0007669"/>
    <property type="project" value="UniProtKB-UniRule"/>
</dbReference>
<dbReference type="UniPathway" id="UPA00148">
    <property type="reaction ID" value="UER00233"/>
</dbReference>
<comment type="pathway">
    <text evidence="4">Cofactor biosynthesis; adenosylcobalamin biosynthesis; adenosylcobalamin from cob(II)yrinate a,c-diamide: step 2/7.</text>
</comment>
<comment type="similarity">
    <text evidence="4">Belongs to the Cob(I)alamin adenosyltransferase family.</text>
</comment>
<evidence type="ECO:0000256" key="1">
    <source>
        <dbReference type="ARBA" id="ARBA00022679"/>
    </source>
</evidence>
<dbReference type="GO" id="GO:0008817">
    <property type="term" value="F:corrinoid adenosyltransferase activity"/>
    <property type="evidence" value="ECO:0007669"/>
    <property type="project" value="UniProtKB-UniRule"/>
</dbReference>
<accession>A0A3N0V1N7</accession>
<dbReference type="Pfam" id="PF01923">
    <property type="entry name" value="Cob_adeno_trans"/>
    <property type="match status" value="1"/>
</dbReference>
<name>A0A3N0V1N7_9GAMM</name>
<dbReference type="RefSeq" id="WP_123212859.1">
    <property type="nucleotide sequence ID" value="NZ_RJVO01000009.1"/>
</dbReference>
<reference evidence="6 7" key="1">
    <citation type="submission" date="2018-10" db="EMBL/GenBank/DDBJ databases">
        <authorList>
            <person name="Chen W.-M."/>
        </authorList>
    </citation>
    <scope>NUCLEOTIDE SEQUENCE [LARGE SCALE GENOMIC DNA]</scope>
    <source>
        <strain evidence="6 7">THS-13</strain>
    </source>
</reference>
<comment type="catalytic activity">
    <reaction evidence="4">
        <text>2 cob(II)alamin + reduced [electron-transfer flavoprotein] + 2 ATP = 2 adenosylcob(III)alamin + 2 triphosphate + oxidized [electron-transfer flavoprotein] + 3 H(+)</text>
        <dbReference type="Rhea" id="RHEA:28671"/>
        <dbReference type="Rhea" id="RHEA-COMP:10685"/>
        <dbReference type="Rhea" id="RHEA-COMP:10686"/>
        <dbReference type="ChEBI" id="CHEBI:15378"/>
        <dbReference type="ChEBI" id="CHEBI:16304"/>
        <dbReference type="ChEBI" id="CHEBI:18036"/>
        <dbReference type="ChEBI" id="CHEBI:18408"/>
        <dbReference type="ChEBI" id="CHEBI:30616"/>
        <dbReference type="ChEBI" id="CHEBI:57692"/>
        <dbReference type="ChEBI" id="CHEBI:58307"/>
        <dbReference type="EC" id="2.5.1.17"/>
    </reaction>
</comment>
<comment type="caution">
    <text evidence="6">The sequence shown here is derived from an EMBL/GenBank/DDBJ whole genome shotgun (WGS) entry which is preliminary data.</text>
</comment>
<dbReference type="InParanoid" id="A0A3N0V1N7"/>
<evidence type="ECO:0000313" key="7">
    <source>
        <dbReference type="Proteomes" id="UP000282106"/>
    </source>
</evidence>
<dbReference type="InterPro" id="IPR016030">
    <property type="entry name" value="CblAdoTrfase-like"/>
</dbReference>
<dbReference type="NCBIfam" id="TIGR00636">
    <property type="entry name" value="PduO_Nterm"/>
    <property type="match status" value="1"/>
</dbReference>
<dbReference type="PANTHER" id="PTHR12213">
    <property type="entry name" value="CORRINOID ADENOSYLTRANSFERASE"/>
    <property type="match status" value="1"/>
</dbReference>
<proteinExistence type="inferred from homology"/>
<evidence type="ECO:0000256" key="4">
    <source>
        <dbReference type="RuleBase" id="RU366026"/>
    </source>
</evidence>
<evidence type="ECO:0000256" key="2">
    <source>
        <dbReference type="ARBA" id="ARBA00022741"/>
    </source>
</evidence>